<dbReference type="Pfam" id="PF04402">
    <property type="entry name" value="SIMPL"/>
    <property type="match status" value="1"/>
</dbReference>
<evidence type="ECO:0000256" key="2">
    <source>
        <dbReference type="SAM" id="SignalP"/>
    </source>
</evidence>
<sequence length="231" mass="25406">MNPKTCLRLLCTPLAFLPVFLPALALAGEVSLKGEGSVRYQPDSARLQFTASAEHELPQQATEQVATLMSQWREAIDEYQARLQDYSDANVNLYSRTLPSRDRDEEPRTRAVASQTVSFQINDLALLNPLLEQAQSIGLTYHLGPNQFFHSDEDGLERQALANAIADARSRCDFVAEQLQQSCGEVVSINVDGGFRPMPMMMAEAKGSADTVTNVGIREVTAAVNATFKLN</sequence>
<keyword evidence="4" id="KW-1185">Reference proteome</keyword>
<dbReference type="PANTHER" id="PTHR34387">
    <property type="entry name" value="SLR1258 PROTEIN"/>
    <property type="match status" value="1"/>
</dbReference>
<dbReference type="STRING" id="1420916.AU14_13035"/>
<keyword evidence="1" id="KW-0175">Coiled coil</keyword>
<reference evidence="3 4" key="1">
    <citation type="journal article" date="2014" name="Genome Announc.">
        <title>Draft Genome Sequences of Marinobacter similis A3d10T and Marinobacter salarius R9SW1T.</title>
        <authorList>
            <person name="Ivanova E.P."/>
            <person name="Ng H.J."/>
            <person name="Webb H.K."/>
            <person name="Feng G."/>
            <person name="Oshima K."/>
            <person name="Hattori M."/>
            <person name="Ohkuma M."/>
            <person name="Sergeev A.F."/>
            <person name="Mikhailov V.V."/>
            <person name="Crawford R.J."/>
            <person name="Sawabe T."/>
        </authorList>
    </citation>
    <scope>NUCLEOTIDE SEQUENCE [LARGE SCALE GENOMIC DNA]</scope>
    <source>
        <strain evidence="3 4">A3d10</strain>
    </source>
</reference>
<evidence type="ECO:0008006" key="5">
    <source>
        <dbReference type="Google" id="ProtNLM"/>
    </source>
</evidence>
<dbReference type="Gene3D" id="3.30.110.170">
    <property type="entry name" value="Protein of unknown function (DUF541), domain 1"/>
    <property type="match status" value="1"/>
</dbReference>
<feature type="signal peptide" evidence="2">
    <location>
        <begin position="1"/>
        <end position="27"/>
    </location>
</feature>
<dbReference type="EMBL" id="CP007151">
    <property type="protein sequence ID" value="AHI29174.1"/>
    <property type="molecule type" value="Genomic_DNA"/>
</dbReference>
<dbReference type="OrthoDB" id="6360038at2"/>
<dbReference type="Proteomes" id="UP000061489">
    <property type="component" value="Chromosome"/>
</dbReference>
<gene>
    <name evidence="3" type="ORF">AU14_13035</name>
</gene>
<dbReference type="RefSeq" id="WP_052472045.1">
    <property type="nucleotide sequence ID" value="NZ_CP007151.1"/>
</dbReference>
<name>W5YJX4_9GAMM</name>
<protein>
    <recommendedName>
        <fullName evidence="5">SIMPL domain-containing protein</fullName>
    </recommendedName>
</protein>
<dbReference type="HOGENOM" id="CLU_103723_0_0_6"/>
<dbReference type="GO" id="GO:0006974">
    <property type="term" value="P:DNA damage response"/>
    <property type="evidence" value="ECO:0007669"/>
    <property type="project" value="TreeGrafter"/>
</dbReference>
<feature type="chain" id="PRO_5004874771" description="SIMPL domain-containing protein" evidence="2">
    <location>
        <begin position="28"/>
        <end position="231"/>
    </location>
</feature>
<organism evidence="3 4">
    <name type="scientific">Marinobacter similis</name>
    <dbReference type="NCBI Taxonomy" id="1420916"/>
    <lineage>
        <taxon>Bacteria</taxon>
        <taxon>Pseudomonadati</taxon>
        <taxon>Pseudomonadota</taxon>
        <taxon>Gammaproteobacteria</taxon>
        <taxon>Pseudomonadales</taxon>
        <taxon>Marinobacteraceae</taxon>
        <taxon>Marinobacter</taxon>
    </lineage>
</organism>
<proteinExistence type="predicted"/>
<evidence type="ECO:0000313" key="3">
    <source>
        <dbReference type="EMBL" id="AHI29174.1"/>
    </source>
</evidence>
<evidence type="ECO:0000313" key="4">
    <source>
        <dbReference type="Proteomes" id="UP000061489"/>
    </source>
</evidence>
<dbReference type="AlphaFoldDB" id="W5YJX4"/>
<dbReference type="InterPro" id="IPR052022">
    <property type="entry name" value="26kDa_periplasmic_antigen"/>
</dbReference>
<dbReference type="Gene3D" id="3.30.70.2970">
    <property type="entry name" value="Protein of unknown function (DUF541), domain 2"/>
    <property type="match status" value="1"/>
</dbReference>
<dbReference type="KEGG" id="msx:AU14_13035"/>
<feature type="coiled-coil region" evidence="1">
    <location>
        <begin position="69"/>
        <end position="96"/>
    </location>
</feature>
<accession>W5YJX4</accession>
<dbReference type="InterPro" id="IPR007497">
    <property type="entry name" value="SIMPL/DUF541"/>
</dbReference>
<keyword evidence="2" id="KW-0732">Signal</keyword>
<evidence type="ECO:0000256" key="1">
    <source>
        <dbReference type="SAM" id="Coils"/>
    </source>
</evidence>
<dbReference type="PANTHER" id="PTHR34387:SF2">
    <property type="entry name" value="SLR1258 PROTEIN"/>
    <property type="match status" value="1"/>
</dbReference>